<keyword evidence="3 7" id="KW-0812">Transmembrane</keyword>
<evidence type="ECO:0008006" key="9">
    <source>
        <dbReference type="Google" id="ProtNLM"/>
    </source>
</evidence>
<dbReference type="GO" id="GO:0072546">
    <property type="term" value="C:EMC complex"/>
    <property type="evidence" value="ECO:0007669"/>
    <property type="project" value="TreeGrafter"/>
</dbReference>
<reference evidence="8" key="1">
    <citation type="submission" date="2018-10" db="EMBL/GenBank/DDBJ databases">
        <title>Fifty Aureobasidium pullulans genomes reveal a recombining polyextremotolerant generalist.</title>
        <authorList>
            <person name="Gostincar C."/>
            <person name="Turk M."/>
            <person name="Zajc J."/>
            <person name="Gunde-Cimerman N."/>
        </authorList>
    </citation>
    <scope>NUCLEOTIDE SEQUENCE [LARGE SCALE GENOMIC DNA]</scope>
    <source>
        <strain evidence="8">EXF-10085</strain>
    </source>
</reference>
<dbReference type="InterPro" id="IPR018937">
    <property type="entry name" value="MMgT"/>
</dbReference>
<sequence length="215" mass="23534">MTKGGNATFDLKFDDDDDEEEEVEVQQETRLPNQNTRSRHTSLFDSWFSQAFAVCPSSSSFTNSGRPLSPNTRNLVMALVSSALNIFGAVLLAHAAHEHSTLATLAGGVPVSPVHSYIMPQIDLPLDITLETLTAVLLLCVGIVIGSPELKPIQWRVWAGKLEKEKSSKTQSINGDPLGPRGNPYAALEQRQGFLDIRAQRKDFADWVKSGSSKK</sequence>
<dbReference type="EMBL" id="QZAS01000041">
    <property type="protein sequence ID" value="THX02213.1"/>
    <property type="molecule type" value="Genomic_DNA"/>
</dbReference>
<evidence type="ECO:0000256" key="6">
    <source>
        <dbReference type="SAM" id="MobiDB-lite"/>
    </source>
</evidence>
<gene>
    <name evidence="8" type="ORF">D6D13_08423</name>
</gene>
<proteinExistence type="inferred from homology"/>
<evidence type="ECO:0000256" key="3">
    <source>
        <dbReference type="ARBA" id="ARBA00022692"/>
    </source>
</evidence>
<evidence type="ECO:0000256" key="1">
    <source>
        <dbReference type="ARBA" id="ARBA00004127"/>
    </source>
</evidence>
<dbReference type="GO" id="GO:0034975">
    <property type="term" value="P:protein folding in endoplasmic reticulum"/>
    <property type="evidence" value="ECO:0007669"/>
    <property type="project" value="TreeGrafter"/>
</dbReference>
<dbReference type="InterPro" id="IPR053279">
    <property type="entry name" value="EMC_subunit"/>
</dbReference>
<protein>
    <recommendedName>
        <fullName evidence="9">Magnesium transporter</fullName>
    </recommendedName>
</protein>
<comment type="subcellular location">
    <subcellularLocation>
        <location evidence="1">Endomembrane system</location>
        <topology evidence="1">Multi-pass membrane protein</topology>
    </subcellularLocation>
</comment>
<comment type="caution">
    <text evidence="8">The sequence shown here is derived from an EMBL/GenBank/DDBJ whole genome shotgun (WGS) entry which is preliminary data.</text>
</comment>
<feature type="compositionally biased region" description="Acidic residues" evidence="6">
    <location>
        <begin position="13"/>
        <end position="25"/>
    </location>
</feature>
<evidence type="ECO:0000256" key="5">
    <source>
        <dbReference type="ARBA" id="ARBA00023136"/>
    </source>
</evidence>
<evidence type="ECO:0000313" key="8">
    <source>
        <dbReference type="EMBL" id="THX02213.1"/>
    </source>
</evidence>
<dbReference type="Pfam" id="PF10270">
    <property type="entry name" value="MMgT"/>
    <property type="match status" value="1"/>
</dbReference>
<accession>A0A4S9C6D5</accession>
<feature type="region of interest" description="Disordered" evidence="6">
    <location>
        <begin position="1"/>
        <end position="37"/>
    </location>
</feature>
<evidence type="ECO:0000256" key="2">
    <source>
        <dbReference type="ARBA" id="ARBA00006109"/>
    </source>
</evidence>
<dbReference type="AlphaFoldDB" id="A0A4S9C6D5"/>
<feature type="transmembrane region" description="Helical" evidence="7">
    <location>
        <begin position="128"/>
        <end position="146"/>
    </location>
</feature>
<name>A0A4S9C6D5_AURPU</name>
<organism evidence="8">
    <name type="scientific">Aureobasidium pullulans</name>
    <name type="common">Black yeast</name>
    <name type="synonym">Pullularia pullulans</name>
    <dbReference type="NCBI Taxonomy" id="5580"/>
    <lineage>
        <taxon>Eukaryota</taxon>
        <taxon>Fungi</taxon>
        <taxon>Dikarya</taxon>
        <taxon>Ascomycota</taxon>
        <taxon>Pezizomycotina</taxon>
        <taxon>Dothideomycetes</taxon>
        <taxon>Dothideomycetidae</taxon>
        <taxon>Dothideales</taxon>
        <taxon>Saccotheciaceae</taxon>
        <taxon>Aureobasidium</taxon>
    </lineage>
</organism>
<evidence type="ECO:0000256" key="4">
    <source>
        <dbReference type="ARBA" id="ARBA00022989"/>
    </source>
</evidence>
<keyword evidence="4 7" id="KW-1133">Transmembrane helix</keyword>
<feature type="transmembrane region" description="Helical" evidence="7">
    <location>
        <begin position="75"/>
        <end position="96"/>
    </location>
</feature>
<dbReference type="PANTHER" id="PTHR28144">
    <property type="entry name" value="ER MEMBRANE PROTEIN COMPLEX SUBUNIT 5"/>
    <property type="match status" value="1"/>
</dbReference>
<comment type="similarity">
    <text evidence="2">Belongs to the membrane magnesium transporter (TC 1.A.67) family.</text>
</comment>
<keyword evidence="5 7" id="KW-0472">Membrane</keyword>
<dbReference type="PANTHER" id="PTHR28144:SF1">
    <property type="entry name" value="ER MEMBRANE PROTEIN COMPLEX SUBUNIT 5"/>
    <property type="match status" value="1"/>
</dbReference>
<evidence type="ECO:0000256" key="7">
    <source>
        <dbReference type="SAM" id="Phobius"/>
    </source>
</evidence>